<proteinExistence type="inferred from homology"/>
<organism evidence="11 12">
    <name type="scientific">Lentinula edodes</name>
    <name type="common">Shiitake mushroom</name>
    <name type="synonym">Lentinus edodes</name>
    <dbReference type="NCBI Taxonomy" id="5353"/>
    <lineage>
        <taxon>Eukaryota</taxon>
        <taxon>Fungi</taxon>
        <taxon>Dikarya</taxon>
        <taxon>Basidiomycota</taxon>
        <taxon>Agaricomycotina</taxon>
        <taxon>Agaricomycetes</taxon>
        <taxon>Agaricomycetidae</taxon>
        <taxon>Agaricales</taxon>
        <taxon>Marasmiineae</taxon>
        <taxon>Omphalotaceae</taxon>
        <taxon>Lentinula</taxon>
    </lineage>
</organism>
<protein>
    <submittedName>
        <fullName evidence="11">Pheromone receptor</fullName>
    </submittedName>
</protein>
<gene>
    <name evidence="11" type="ORF">LENED_001249</name>
</gene>
<feature type="transmembrane region" description="Helical" evidence="10">
    <location>
        <begin position="12"/>
        <end position="31"/>
    </location>
</feature>
<keyword evidence="5 10" id="KW-1133">Transmembrane helix</keyword>
<dbReference type="EMBL" id="BDGU01000018">
    <property type="protein sequence ID" value="GAV99768.1"/>
    <property type="molecule type" value="Genomic_DNA"/>
</dbReference>
<comment type="similarity">
    <text evidence="2">Belongs to the G-protein coupled receptor 4 family.</text>
</comment>
<keyword evidence="9" id="KW-0807">Transducer</keyword>
<evidence type="ECO:0000256" key="8">
    <source>
        <dbReference type="ARBA" id="ARBA00023170"/>
    </source>
</evidence>
<evidence type="ECO:0000313" key="11">
    <source>
        <dbReference type="EMBL" id="GAV99768.1"/>
    </source>
</evidence>
<reference evidence="11 12" key="2">
    <citation type="submission" date="2017-02" db="EMBL/GenBank/DDBJ databases">
        <title>A genome survey and senescence transcriptome analysis in Lentinula edodes.</title>
        <authorList>
            <person name="Sakamoto Y."/>
            <person name="Nakade K."/>
            <person name="Sato S."/>
            <person name="Yoshida Y."/>
            <person name="Miyazaki K."/>
            <person name="Natsume S."/>
            <person name="Konno N."/>
        </authorList>
    </citation>
    <scope>NUCLEOTIDE SEQUENCE [LARGE SCALE GENOMIC DNA]</scope>
    <source>
        <strain evidence="11 12">NBRC 111202</strain>
    </source>
</reference>
<evidence type="ECO:0000256" key="1">
    <source>
        <dbReference type="ARBA" id="ARBA00004141"/>
    </source>
</evidence>
<dbReference type="Pfam" id="PF02076">
    <property type="entry name" value="STE3"/>
    <property type="match status" value="1"/>
</dbReference>
<evidence type="ECO:0000256" key="10">
    <source>
        <dbReference type="SAM" id="Phobius"/>
    </source>
</evidence>
<keyword evidence="3" id="KW-0589">Pheromone response</keyword>
<dbReference type="GO" id="GO:0000750">
    <property type="term" value="P:pheromone-dependent signal transduction involved in conjugation with cellular fusion"/>
    <property type="evidence" value="ECO:0007669"/>
    <property type="project" value="TreeGrafter"/>
</dbReference>
<feature type="transmembrane region" description="Helical" evidence="10">
    <location>
        <begin position="114"/>
        <end position="136"/>
    </location>
</feature>
<keyword evidence="4 10" id="KW-0812">Transmembrane</keyword>
<reference evidence="11 12" key="1">
    <citation type="submission" date="2016-08" db="EMBL/GenBank/DDBJ databases">
        <authorList>
            <consortium name="Lentinula edodes genome sequencing consortium"/>
            <person name="Sakamoto Y."/>
            <person name="Nakade K."/>
            <person name="Sato S."/>
            <person name="Yoshida Y."/>
            <person name="Miyazaki K."/>
            <person name="Natsume S."/>
            <person name="Konno N."/>
        </authorList>
    </citation>
    <scope>NUCLEOTIDE SEQUENCE [LARGE SCALE GENOMIC DNA]</scope>
    <source>
        <strain evidence="11 12">NBRC 111202</strain>
    </source>
</reference>
<dbReference type="AlphaFoldDB" id="A0A1Q3DYD9"/>
<evidence type="ECO:0000256" key="7">
    <source>
        <dbReference type="ARBA" id="ARBA00023136"/>
    </source>
</evidence>
<evidence type="ECO:0000256" key="3">
    <source>
        <dbReference type="ARBA" id="ARBA00022507"/>
    </source>
</evidence>
<dbReference type="InterPro" id="IPR001499">
    <property type="entry name" value="GPCR_STE3"/>
</dbReference>
<feature type="transmembrane region" description="Helical" evidence="10">
    <location>
        <begin position="204"/>
        <end position="233"/>
    </location>
</feature>
<keyword evidence="7 10" id="KW-0472">Membrane</keyword>
<dbReference type="PRINTS" id="PR00899">
    <property type="entry name" value="GPCRSTE3"/>
</dbReference>
<sequence length="524" mass="58366">MVAASSNFDIDTLFFGLSLSASVLVFIPFYWHFKTRNTGTCLFMAWTGLACLVLSINSILWNNSTSNFAPLWCDISAKFLVGANSAISSVSLCINLRLWLVASDRVRTLEKRGVVVIELLLGLGVPVTEMIFQYFVQDRRFDIYEGFGCIAASDNVLMMYLLLLAPQFLLGIASTTFNALIAYHRMYKYMLDTQYSPTFHRQTTLSVSFLWFLTLGIISILCSISYAVFVVYFNATASADGFVYWKSWKLTHLDIKAVNVYDENEWRGDMMTEFLLEANRWIFVGLALLFFVFFGLTSEARRRYKMLLGCGGRKKWMFEVEKTMPNAGDRGIVHYANEDMESAEGSMSTLASTSKRSASISKPQFVDQAIVSAHPEDPFKLDNPYPKHIYDKKTVMTTDCRTNNSLSTAPEPRTLVTPSLPAHLSFVASSPPINHIGSISSQKPAPDFTNPFSSVISNPPSVHVPNPSRDPSVYVKFKTGSGARRASSPQSSFSSTDVATFLGLANVTSDGSTSRSSSRRPFYA</sequence>
<dbReference type="PANTHER" id="PTHR28097:SF1">
    <property type="entry name" value="PHEROMONE A FACTOR RECEPTOR"/>
    <property type="match status" value="1"/>
</dbReference>
<comment type="caution">
    <text evidence="11">The sequence shown here is derived from an EMBL/GenBank/DDBJ whole genome shotgun (WGS) entry which is preliminary data.</text>
</comment>
<dbReference type="GO" id="GO:0004932">
    <property type="term" value="F:mating-type factor pheromone receptor activity"/>
    <property type="evidence" value="ECO:0007669"/>
    <property type="project" value="InterPro"/>
</dbReference>
<dbReference type="GO" id="GO:0005886">
    <property type="term" value="C:plasma membrane"/>
    <property type="evidence" value="ECO:0007669"/>
    <property type="project" value="TreeGrafter"/>
</dbReference>
<evidence type="ECO:0000256" key="2">
    <source>
        <dbReference type="ARBA" id="ARBA00011085"/>
    </source>
</evidence>
<feature type="transmembrane region" description="Helical" evidence="10">
    <location>
        <begin position="156"/>
        <end position="183"/>
    </location>
</feature>
<keyword evidence="8 11" id="KW-0675">Receptor</keyword>
<dbReference type="CDD" id="cd14966">
    <property type="entry name" value="7tmD_STE3"/>
    <property type="match status" value="1"/>
</dbReference>
<dbReference type="Proteomes" id="UP000188533">
    <property type="component" value="Unassembled WGS sequence"/>
</dbReference>
<evidence type="ECO:0000256" key="4">
    <source>
        <dbReference type="ARBA" id="ARBA00022692"/>
    </source>
</evidence>
<feature type="transmembrane region" description="Helical" evidence="10">
    <location>
        <begin position="81"/>
        <end position="102"/>
    </location>
</feature>
<dbReference type="PANTHER" id="PTHR28097">
    <property type="entry name" value="PHEROMONE A FACTOR RECEPTOR"/>
    <property type="match status" value="1"/>
</dbReference>
<keyword evidence="6" id="KW-0297">G-protein coupled receptor</keyword>
<feature type="transmembrane region" description="Helical" evidence="10">
    <location>
        <begin position="43"/>
        <end position="61"/>
    </location>
</feature>
<comment type="subcellular location">
    <subcellularLocation>
        <location evidence="1">Membrane</location>
        <topology evidence="1">Multi-pass membrane protein</topology>
    </subcellularLocation>
</comment>
<keyword evidence="12" id="KW-1185">Reference proteome</keyword>
<name>A0A1Q3DYD9_LENED</name>
<evidence type="ECO:0000256" key="9">
    <source>
        <dbReference type="ARBA" id="ARBA00023224"/>
    </source>
</evidence>
<dbReference type="STRING" id="5353.A0A1Q3DYD9"/>
<feature type="transmembrane region" description="Helical" evidence="10">
    <location>
        <begin position="278"/>
        <end position="296"/>
    </location>
</feature>
<evidence type="ECO:0000313" key="12">
    <source>
        <dbReference type="Proteomes" id="UP000188533"/>
    </source>
</evidence>
<accession>A0A1Q3DYD9</accession>
<evidence type="ECO:0000256" key="5">
    <source>
        <dbReference type="ARBA" id="ARBA00022989"/>
    </source>
</evidence>
<evidence type="ECO:0000256" key="6">
    <source>
        <dbReference type="ARBA" id="ARBA00023040"/>
    </source>
</evidence>